<dbReference type="Proteomes" id="UP000008066">
    <property type="component" value="Unassembled WGS sequence"/>
</dbReference>
<evidence type="ECO:0000313" key="4">
    <source>
        <dbReference type="Proteomes" id="UP000008066"/>
    </source>
</evidence>
<feature type="compositionally biased region" description="Low complexity" evidence="1">
    <location>
        <begin position="94"/>
        <end position="109"/>
    </location>
</feature>
<gene>
    <name evidence="3" type="ORF">CTHT_0009680</name>
</gene>
<feature type="compositionally biased region" description="Polar residues" evidence="1">
    <location>
        <begin position="766"/>
        <end position="788"/>
    </location>
</feature>
<dbReference type="HOGENOM" id="CLU_005248_1_1_1"/>
<dbReference type="EMBL" id="GL988037">
    <property type="protein sequence ID" value="EGS23301.1"/>
    <property type="molecule type" value="Genomic_DNA"/>
</dbReference>
<feature type="region of interest" description="Disordered" evidence="1">
    <location>
        <begin position="1085"/>
        <end position="1142"/>
    </location>
</feature>
<feature type="region of interest" description="Disordered" evidence="1">
    <location>
        <begin position="1"/>
        <end position="142"/>
    </location>
</feature>
<dbReference type="GeneID" id="18255006"/>
<feature type="compositionally biased region" description="Low complexity" evidence="1">
    <location>
        <begin position="902"/>
        <end position="916"/>
    </location>
</feature>
<protein>
    <recommendedName>
        <fullName evidence="2">PH domain-containing protein</fullName>
    </recommendedName>
</protein>
<evidence type="ECO:0000259" key="2">
    <source>
        <dbReference type="PROSITE" id="PS50003"/>
    </source>
</evidence>
<feature type="compositionally biased region" description="Basic and acidic residues" evidence="1">
    <location>
        <begin position="1040"/>
        <end position="1049"/>
    </location>
</feature>
<reference evidence="3 4" key="1">
    <citation type="journal article" date="2011" name="Cell">
        <title>Insight into structure and assembly of the nuclear pore complex by utilizing the genome of a eukaryotic thermophile.</title>
        <authorList>
            <person name="Amlacher S."/>
            <person name="Sarges P."/>
            <person name="Flemming D."/>
            <person name="van Noort V."/>
            <person name="Kunze R."/>
            <person name="Devos D.P."/>
            <person name="Arumugam M."/>
            <person name="Bork P."/>
            <person name="Hurt E."/>
        </authorList>
    </citation>
    <scope>NUCLEOTIDE SEQUENCE [LARGE SCALE GENOMIC DNA]</scope>
    <source>
        <strain evidence="4">DSM 1495 / CBS 144.50 / IMI 039719</strain>
    </source>
</reference>
<dbReference type="OMA" id="ASHTWDA"/>
<organism evidence="4">
    <name type="scientific">Chaetomium thermophilum (strain DSM 1495 / CBS 144.50 / IMI 039719)</name>
    <name type="common">Thermochaetoides thermophila</name>
    <dbReference type="NCBI Taxonomy" id="759272"/>
    <lineage>
        <taxon>Eukaryota</taxon>
        <taxon>Fungi</taxon>
        <taxon>Dikarya</taxon>
        <taxon>Ascomycota</taxon>
        <taxon>Pezizomycotina</taxon>
        <taxon>Sordariomycetes</taxon>
        <taxon>Sordariomycetidae</taxon>
        <taxon>Sordariales</taxon>
        <taxon>Chaetomiaceae</taxon>
        <taxon>Thermochaetoides</taxon>
    </lineage>
</organism>
<dbReference type="Pfam" id="PF00169">
    <property type="entry name" value="PH"/>
    <property type="match status" value="1"/>
</dbReference>
<feature type="compositionally biased region" description="Low complexity" evidence="1">
    <location>
        <begin position="116"/>
        <end position="133"/>
    </location>
</feature>
<feature type="compositionally biased region" description="Polar residues" evidence="1">
    <location>
        <begin position="550"/>
        <end position="559"/>
    </location>
</feature>
<feature type="compositionally biased region" description="Pro residues" evidence="1">
    <location>
        <begin position="615"/>
        <end position="628"/>
    </location>
</feature>
<dbReference type="InterPro" id="IPR011993">
    <property type="entry name" value="PH-like_dom_sf"/>
</dbReference>
<dbReference type="KEGG" id="cthr:CTHT_0009680"/>
<dbReference type="InterPro" id="IPR058155">
    <property type="entry name" value="Skg3/CAF120-like_PH"/>
</dbReference>
<feature type="compositionally biased region" description="Polar residues" evidence="1">
    <location>
        <begin position="848"/>
        <end position="860"/>
    </location>
</feature>
<proteinExistence type="predicted"/>
<dbReference type="RefSeq" id="XP_006691492.1">
    <property type="nucleotide sequence ID" value="XM_006691429.1"/>
</dbReference>
<sequence length="1393" mass="149303">MGRNRSRGPSPAARDSKTATTAATSAAAAAPVSSLQQNYNNNNNNTSSNHNDSNKSPKHNSNSPSGLGFHRPKLKPDLDPDTSSTPSPAPPPARDATSDSAPSTSATTSRDSEHVASAQSSVIPNSSSSSPAAKPKRSSRPLSLVQTYQPPLMDINSDTPPELQPIFSLLNGHANKLYQEGYFLKLDDQDIRGNLNPDRTWTECFAQLVGTVLSLWDAAELDAAGEDGEVLPKFINLTDASIKMIESLPTKSNDEQPLQNILSISTAGRNRYLLHFNSHHSLIQWTSGIRLAMYEHATLQEAYTGSLVAGKGKTLNSINIIMERARQPISEWVRVRFGAGVPWKRCYCVIEPPSEKEYQKAQKEWKKKNPYDRSHGPILKGQIKFFESKKDAEKKKKHQRPIASITDAYSAYAIYPQAKALIDGSTLLKIEGDITIHSEPPSTTEGFVFIMPETHPAVPGFEMLLRFLFPTWDTFGLYGRPGRLVASVLDPRSLMFGMPKHKRHGYLELSDVSNLIMTEGSSSWSEREWRKRLKELTGQRMAAMEDAANSAPQSRSASRNGKRLSGGAGSSGSSRPRVGFADEAGPVQPGRSQSVPRHGGRNESVPPDPNREPLPAGPDGPYGQPPYPDRQVNEPQYHPYGQENGQPAALPMRLPERVRQPFTSDLASTPERLSDEEEDSPIRTAPAERIEMMQPVHNLGPVNPPPAFSHNTPSRPSLPQPYHTAEMRRRTQRLSHTTLSQLAKASGIDPAAFKDDDLLNDYQEESAGSAQRRTDQRNPAVQTQTSTDAVGMNANLCGSPEVLTSANPHAARASPGSSSASMEPDRNPSSSGAQDVAGNPPSVGAHGGSSSDNRSLTSAGRRTPGPESQSPQSPPSGPTNRNPLPTRSTSLAHSQDDVTPASRSPPQTFPFQSSDSSPPPIPPQHPLRQATLRAVVYDDASSTTSPDYASTRRSSITEESVEQERPRAGVLKTVGTDPAVLSKKSNGVDSDFDIPKIDFGPTLNYAALPVNKIPPNGSSSRAGHATGRKSPGPAAAYSHNRSESSDTIRRSVVWQPGTAVGTSDGGNTLSAEQFVEQRAAAAVHQYAHHRSSSTGTLLDVRPTTPSSPYGRPTSRGPSHSRHSSIDLLSTGRPGSQGTAMALSGGELSSHLSAREQEHVARITGTPLIALAGNKGPSPTQNGLVGAIEKREREKAQIKDGICNQAVIQAIDQRQREQQQQAQRAAQAAYAQQQAQYTAQQYAYASGQKTPAGMSGVGPGPMYLPNMPAAMVPRSMSPGPGVGMGPGARSPPPMIPQQQMPYAGHFQGGYGPPSGGSGWTMPMVNNNMGRSVRSPPPGPIRSPPPGPVSPAMMSPGPIPPSPSFAGSGHGVRPSSRPQRPPMGSGCRPLRDSTE</sequence>
<dbReference type="SUPFAM" id="SSF50729">
    <property type="entry name" value="PH domain-like"/>
    <property type="match status" value="1"/>
</dbReference>
<evidence type="ECO:0000256" key="1">
    <source>
        <dbReference type="SAM" id="MobiDB-lite"/>
    </source>
</evidence>
<feature type="compositionally biased region" description="Gly residues" evidence="1">
    <location>
        <begin position="1307"/>
        <end position="1317"/>
    </location>
</feature>
<keyword evidence="4" id="KW-1185">Reference proteome</keyword>
<dbReference type="SMART" id="SM00233">
    <property type="entry name" value="PH"/>
    <property type="match status" value="1"/>
</dbReference>
<feature type="region of interest" description="Disordered" evidence="1">
    <location>
        <begin position="696"/>
        <end position="970"/>
    </location>
</feature>
<dbReference type="InterPro" id="IPR001849">
    <property type="entry name" value="PH_domain"/>
</dbReference>
<dbReference type="Gene3D" id="2.30.29.30">
    <property type="entry name" value="Pleckstrin-homology domain (PH domain)/Phosphotyrosine-binding domain (PTB)"/>
    <property type="match status" value="1"/>
</dbReference>
<feature type="region of interest" description="Disordered" evidence="1">
    <location>
        <begin position="1014"/>
        <end position="1066"/>
    </location>
</feature>
<name>G0S0E0_CHATD</name>
<feature type="compositionally biased region" description="Low complexity" evidence="1">
    <location>
        <begin position="18"/>
        <end position="51"/>
    </location>
</feature>
<feature type="compositionally biased region" description="Polar residues" evidence="1">
    <location>
        <begin position="879"/>
        <end position="893"/>
    </location>
</feature>
<dbReference type="eggNOG" id="ENOG502QPV9">
    <property type="taxonomic scope" value="Eukaryota"/>
</dbReference>
<feature type="compositionally biased region" description="Polar residues" evidence="1">
    <location>
        <begin position="734"/>
        <end position="743"/>
    </location>
</feature>
<dbReference type="OrthoDB" id="5563754at2759"/>
<dbReference type="FunFam" id="2.30.29.30:FF:000203">
    <property type="entry name" value="PH domain-containing protein"/>
    <property type="match status" value="1"/>
</dbReference>
<dbReference type="Pfam" id="PF25381">
    <property type="entry name" value="PH_26"/>
    <property type="match status" value="1"/>
</dbReference>
<dbReference type="PROSITE" id="PS50003">
    <property type="entry name" value="PH_DOMAIN"/>
    <property type="match status" value="1"/>
</dbReference>
<evidence type="ECO:0000313" key="3">
    <source>
        <dbReference type="EMBL" id="EGS23301.1"/>
    </source>
</evidence>
<feature type="region of interest" description="Disordered" evidence="1">
    <location>
        <begin position="542"/>
        <end position="684"/>
    </location>
</feature>
<accession>G0S0E0</accession>
<feature type="compositionally biased region" description="Low complexity" evidence="1">
    <location>
        <begin position="810"/>
        <end position="821"/>
    </location>
</feature>
<feature type="compositionally biased region" description="Polar residues" evidence="1">
    <location>
        <begin position="940"/>
        <end position="958"/>
    </location>
</feature>
<feature type="region of interest" description="Disordered" evidence="1">
    <location>
        <begin position="1307"/>
        <end position="1393"/>
    </location>
</feature>
<feature type="domain" description="PH" evidence="2">
    <location>
        <begin position="176"/>
        <end position="294"/>
    </location>
</feature>
<feature type="compositionally biased region" description="Pro residues" evidence="1">
    <location>
        <begin position="1333"/>
        <end position="1347"/>
    </location>
</feature>